<evidence type="ECO:0000259" key="3">
    <source>
        <dbReference type="Pfam" id="PF15508"/>
    </source>
</evidence>
<dbReference type="GO" id="GO:0017040">
    <property type="term" value="F:N-acylsphingosine amidohydrolase activity"/>
    <property type="evidence" value="ECO:0007669"/>
    <property type="project" value="UniProtKB-EC"/>
</dbReference>
<reference evidence="4 6" key="1">
    <citation type="submission" date="2019-11" db="EMBL/GenBank/DDBJ databases">
        <title>Venturia inaequalis Genome Resource.</title>
        <authorList>
            <person name="Lichtner F.J."/>
        </authorList>
    </citation>
    <scope>NUCLEOTIDE SEQUENCE [LARGE SCALE GENOMIC DNA]</scope>
    <source>
        <strain evidence="4">Bline_iso_100314</strain>
        <strain evidence="5 7">DMI_063113</strain>
    </source>
</reference>
<feature type="domain" description="Acid ceramidase N-terminal" evidence="3">
    <location>
        <begin position="113"/>
        <end position="173"/>
    </location>
</feature>
<name>A0A8H3U8I8_VENIN</name>
<sequence length="476" mass="53052">MAPGINSSARTAAVPVIPEHDIGHDQQLPSISEGISSEVLSKIDVVRKSKLDQEPELDQGSRLNQEPENVPESALVQPSELDQTSTPAQPSEPVQTSRLAQQSETAQQSTPDTPPTYIIDLSLPPAERYVEVASDFKDILANLSAVVEDLFEQSDFSAFHNPAKWLAKLFLRRVHSDEQTEELRGISQAAGVEMYLLVAFNALIDMCIGCTSGGMKANDGNKRSMFHFRTLDLPMPVLRRLIVQFEYVQKLRGKVVARSIGYVGLVGILTGVRPGLSLSLNSRNRFKQPGSIRRNFKYYGSQLAILFRLRPSIASRLRKYILPKEGKLLPTLAELNSEFPSITTTSCYVVACDGDITTVFEKDVSTAHIISDTAFIIVTNHDQSCESGNVDVKPSAIVPAERVSQIAILENRWRRNSLSCKEDCATIEDLQAWMVMYPTANNETQFAAIMDPKEGEIAWCRRWTEPLVNRRIRVHR</sequence>
<dbReference type="EMBL" id="WNWR01000121">
    <property type="protein sequence ID" value="KAE9990793.1"/>
    <property type="molecule type" value="Genomic_DNA"/>
</dbReference>
<gene>
    <name evidence="4" type="ORF">BLS_007885</name>
    <name evidence="5" type="ORF">EG327_000940</name>
</gene>
<dbReference type="EMBL" id="WNWQ01000640">
    <property type="protein sequence ID" value="KAE9965077.1"/>
    <property type="molecule type" value="Genomic_DNA"/>
</dbReference>
<evidence type="ECO:0000256" key="1">
    <source>
        <dbReference type="ARBA" id="ARBA00011891"/>
    </source>
</evidence>
<dbReference type="Proteomes" id="UP000490939">
    <property type="component" value="Unassembled WGS sequence"/>
</dbReference>
<feature type="compositionally biased region" description="Polar residues" evidence="2">
    <location>
        <begin position="1"/>
        <end position="10"/>
    </location>
</feature>
<keyword evidence="7" id="KW-1185">Reference proteome</keyword>
<evidence type="ECO:0000313" key="5">
    <source>
        <dbReference type="EMBL" id="KAE9990793.1"/>
    </source>
</evidence>
<evidence type="ECO:0000256" key="2">
    <source>
        <dbReference type="SAM" id="MobiDB-lite"/>
    </source>
</evidence>
<proteinExistence type="predicted"/>
<dbReference type="InterPro" id="IPR029130">
    <property type="entry name" value="Acid_ceramidase_N"/>
</dbReference>
<dbReference type="EC" id="3.5.1.23" evidence="1"/>
<organism evidence="4 6">
    <name type="scientific">Venturia inaequalis</name>
    <name type="common">Apple scab fungus</name>
    <dbReference type="NCBI Taxonomy" id="5025"/>
    <lineage>
        <taxon>Eukaryota</taxon>
        <taxon>Fungi</taxon>
        <taxon>Dikarya</taxon>
        <taxon>Ascomycota</taxon>
        <taxon>Pezizomycotina</taxon>
        <taxon>Dothideomycetes</taxon>
        <taxon>Pleosporomycetidae</taxon>
        <taxon>Venturiales</taxon>
        <taxon>Venturiaceae</taxon>
        <taxon>Venturia</taxon>
    </lineage>
</organism>
<comment type="caution">
    <text evidence="4">The sequence shown here is derived from an EMBL/GenBank/DDBJ whole genome shotgun (WGS) entry which is preliminary data.</text>
</comment>
<evidence type="ECO:0000313" key="4">
    <source>
        <dbReference type="EMBL" id="KAE9965077.1"/>
    </source>
</evidence>
<protein>
    <recommendedName>
        <fullName evidence="1">ceramidase</fullName>
        <ecNumber evidence="1">3.5.1.23</ecNumber>
    </recommendedName>
</protein>
<feature type="region of interest" description="Disordered" evidence="2">
    <location>
        <begin position="48"/>
        <end position="117"/>
    </location>
</feature>
<dbReference type="Proteomes" id="UP000433883">
    <property type="component" value="Unassembled WGS sequence"/>
</dbReference>
<dbReference type="Pfam" id="PF15508">
    <property type="entry name" value="NAAA-beta"/>
    <property type="match status" value="1"/>
</dbReference>
<evidence type="ECO:0000313" key="7">
    <source>
        <dbReference type="Proteomes" id="UP000490939"/>
    </source>
</evidence>
<feature type="compositionally biased region" description="Polar residues" evidence="2">
    <location>
        <begin position="80"/>
        <end position="111"/>
    </location>
</feature>
<evidence type="ECO:0000313" key="6">
    <source>
        <dbReference type="Proteomes" id="UP000433883"/>
    </source>
</evidence>
<dbReference type="PANTHER" id="PTHR28583">
    <property type="entry name" value="ACID AMIDASE"/>
    <property type="match status" value="1"/>
</dbReference>
<feature type="region of interest" description="Disordered" evidence="2">
    <location>
        <begin position="1"/>
        <end position="35"/>
    </location>
</feature>
<dbReference type="AlphaFoldDB" id="A0A8H3U8I8"/>
<dbReference type="PANTHER" id="PTHR28583:SF1">
    <property type="entry name" value="ACID CERAMIDASE"/>
    <property type="match status" value="1"/>
</dbReference>
<accession>A0A8H3U8I8</accession>